<feature type="transmembrane region" description="Helical" evidence="5">
    <location>
        <begin position="290"/>
        <end position="311"/>
    </location>
</feature>
<evidence type="ECO:0000256" key="5">
    <source>
        <dbReference type="SAM" id="Phobius"/>
    </source>
</evidence>
<comment type="subcellular location">
    <subcellularLocation>
        <location evidence="1">Membrane</location>
        <topology evidence="1">Multi-pass membrane protein</topology>
    </subcellularLocation>
</comment>
<evidence type="ECO:0008006" key="8">
    <source>
        <dbReference type="Google" id="ProtNLM"/>
    </source>
</evidence>
<feature type="transmembrane region" description="Helical" evidence="5">
    <location>
        <begin position="261"/>
        <end position="278"/>
    </location>
</feature>
<keyword evidence="7" id="KW-1185">Reference proteome</keyword>
<protein>
    <recommendedName>
        <fullName evidence="8">PQ loop repeat protein</fullName>
    </recommendedName>
</protein>
<feature type="transmembrane region" description="Helical" evidence="5">
    <location>
        <begin position="44"/>
        <end position="67"/>
    </location>
</feature>
<evidence type="ECO:0000313" key="6">
    <source>
        <dbReference type="EMBL" id="AYO44296.1"/>
    </source>
</evidence>
<dbReference type="Proteomes" id="UP000269793">
    <property type="component" value="Chromosome VI"/>
</dbReference>
<feature type="transmembrane region" description="Helical" evidence="5">
    <location>
        <begin position="87"/>
        <end position="112"/>
    </location>
</feature>
<dbReference type="Pfam" id="PF04193">
    <property type="entry name" value="PQ-loop"/>
    <property type="match status" value="2"/>
</dbReference>
<organism evidence="6 7">
    <name type="scientific">Malassezia restricta (strain ATCC 96810 / NBRC 103918 / CBS 7877)</name>
    <name type="common">Seborrheic dermatitis infection agent</name>
    <dbReference type="NCBI Taxonomy" id="425264"/>
    <lineage>
        <taxon>Eukaryota</taxon>
        <taxon>Fungi</taxon>
        <taxon>Dikarya</taxon>
        <taxon>Basidiomycota</taxon>
        <taxon>Ustilaginomycotina</taxon>
        <taxon>Malasseziomycetes</taxon>
        <taxon>Malasseziales</taxon>
        <taxon>Malasseziaceae</taxon>
        <taxon>Malassezia</taxon>
    </lineage>
</organism>
<dbReference type="InterPro" id="IPR051415">
    <property type="entry name" value="LAAT-1"/>
</dbReference>
<evidence type="ECO:0000256" key="4">
    <source>
        <dbReference type="ARBA" id="ARBA00023136"/>
    </source>
</evidence>
<dbReference type="Gene3D" id="1.20.1280.290">
    <property type="match status" value="1"/>
</dbReference>
<dbReference type="PANTHER" id="PTHR16201:SF11">
    <property type="entry name" value="PQ-LOOP REPEAT-CONTAINING PROTEIN"/>
    <property type="match status" value="1"/>
</dbReference>
<gene>
    <name evidence="6" type="ORF">DNF11_3346</name>
</gene>
<evidence type="ECO:0000256" key="2">
    <source>
        <dbReference type="ARBA" id="ARBA00022692"/>
    </source>
</evidence>
<keyword evidence="3 5" id="KW-1133">Transmembrane helix</keyword>
<dbReference type="InterPro" id="IPR006603">
    <property type="entry name" value="PQ-loop_rpt"/>
</dbReference>
<name>A0A3G2S8T0_MALR7</name>
<proteinExistence type="predicted"/>
<dbReference type="EMBL" id="CP033153">
    <property type="protein sequence ID" value="AYO44296.1"/>
    <property type="molecule type" value="Genomic_DNA"/>
</dbReference>
<evidence type="ECO:0000256" key="3">
    <source>
        <dbReference type="ARBA" id="ARBA00022989"/>
    </source>
</evidence>
<dbReference type="VEuPathDB" id="FungiDB:DNF11_3346"/>
<feature type="transmembrane region" description="Helical" evidence="5">
    <location>
        <begin position="14"/>
        <end position="32"/>
    </location>
</feature>
<feature type="transmembrane region" description="Helical" evidence="5">
    <location>
        <begin position="232"/>
        <end position="255"/>
    </location>
</feature>
<sequence>MSTDICELPPHDGMAWMLSSVVSVGIIASYIPQIVRIVSARSSVGLSPWFLFLGTLSSWATMLNVLVLQWPVLSCTFRHWSLLAMEYWMGVIQTGVQQLMFTILFACFLRYYPLDMQARRRRRSRKQRKLSRAPVQEADLSLLRPPPTQQDSSDSDSDVESFHHHIHKSYGAVAESANPTQGNLASHAHSHDAYHNIPAHMRDILERHLLPSEEAIHGRVGAMHEYAVARRLAWTAACLILAALGTSVVLLTGHAPRVRTWANVLGVAASVLTMCQYVPQIVHTARARLVRSMSITMMCIQVPGAALFVYALAQQVGVDWSSLMPFLVAATLQGILLILCIVFKMQQRRAGIDDYGQHIGAAALSA</sequence>
<feature type="transmembrane region" description="Helical" evidence="5">
    <location>
        <begin position="323"/>
        <end position="343"/>
    </location>
</feature>
<dbReference type="OrthoDB" id="19344at2759"/>
<accession>A0A3G2S8T0</accession>
<reference evidence="6 7" key="1">
    <citation type="submission" date="2018-10" db="EMBL/GenBank/DDBJ databases">
        <title>Complete genome sequence of Malassezia restricta CBS 7877.</title>
        <authorList>
            <person name="Morand S.C."/>
            <person name="Bertignac M."/>
            <person name="Iltis A."/>
            <person name="Kolder I."/>
            <person name="Pirovano W."/>
            <person name="Jourdain R."/>
            <person name="Clavaud C."/>
        </authorList>
    </citation>
    <scope>NUCLEOTIDE SEQUENCE [LARGE SCALE GENOMIC DNA]</scope>
    <source>
        <strain evidence="6 7">CBS 7877</strain>
    </source>
</reference>
<evidence type="ECO:0000313" key="7">
    <source>
        <dbReference type="Proteomes" id="UP000269793"/>
    </source>
</evidence>
<keyword evidence="2 5" id="KW-0812">Transmembrane</keyword>
<dbReference type="PANTHER" id="PTHR16201">
    <property type="entry name" value="SEVEN TRANSMEMBRANE PROTEIN 1-RELATED"/>
    <property type="match status" value="1"/>
</dbReference>
<dbReference type="AlphaFoldDB" id="A0A3G2S8T0"/>
<dbReference type="SMART" id="SM00679">
    <property type="entry name" value="CTNS"/>
    <property type="match status" value="2"/>
</dbReference>
<keyword evidence="4 5" id="KW-0472">Membrane</keyword>
<evidence type="ECO:0000256" key="1">
    <source>
        <dbReference type="ARBA" id="ARBA00004141"/>
    </source>
</evidence>
<dbReference type="GO" id="GO:0016020">
    <property type="term" value="C:membrane"/>
    <property type="evidence" value="ECO:0007669"/>
    <property type="project" value="UniProtKB-SubCell"/>
</dbReference>